<accession>A0A0F5PR21</accession>
<keyword evidence="10 14" id="KW-0694">RNA-binding</keyword>
<evidence type="ECO:0000256" key="2">
    <source>
        <dbReference type="ARBA" id="ARBA00004496"/>
    </source>
</evidence>
<dbReference type="SUPFAM" id="SSF52374">
    <property type="entry name" value="Nucleotidylyl transferase"/>
    <property type="match status" value="1"/>
</dbReference>
<dbReference type="InterPro" id="IPR001412">
    <property type="entry name" value="aa-tRNA-synth_I_CS"/>
</dbReference>
<dbReference type="PROSITE" id="PS50886">
    <property type="entry name" value="TRBD"/>
    <property type="match status" value="1"/>
</dbReference>
<dbReference type="Proteomes" id="UP000010146">
    <property type="component" value="Unassembled WGS sequence"/>
</dbReference>
<keyword evidence="14" id="KW-0479">Metal-binding</keyword>
<feature type="binding site" evidence="14">
    <location>
        <position position="178"/>
    </location>
    <ligand>
        <name>Zn(2+)</name>
        <dbReference type="ChEBI" id="CHEBI:29105"/>
    </ligand>
</feature>
<keyword evidence="12 14" id="KW-0030">Aminoacyl-tRNA synthetase</keyword>
<comment type="cofactor">
    <cofactor evidence="14">
        <name>Zn(2+)</name>
        <dbReference type="ChEBI" id="CHEBI:29105"/>
    </cofactor>
    <text evidence="14">Binds 1 zinc ion per subunit.</text>
</comment>
<dbReference type="GO" id="GO:0005737">
    <property type="term" value="C:cytoplasm"/>
    <property type="evidence" value="ECO:0007669"/>
    <property type="project" value="UniProtKB-SubCell"/>
</dbReference>
<dbReference type="PRINTS" id="PR01041">
    <property type="entry name" value="TRNASYNTHMET"/>
</dbReference>
<dbReference type="NCBIfam" id="TIGR00399">
    <property type="entry name" value="metG_C_term"/>
    <property type="match status" value="1"/>
</dbReference>
<evidence type="ECO:0000256" key="3">
    <source>
        <dbReference type="ARBA" id="ARBA00006590"/>
    </source>
</evidence>
<evidence type="ECO:0000256" key="9">
    <source>
        <dbReference type="ARBA" id="ARBA00022840"/>
    </source>
</evidence>
<comment type="caution">
    <text evidence="14">Lacks conserved residue(s) required for the propagation of feature annotation.</text>
</comment>
<feature type="binding site" evidence="14">
    <location>
        <position position="158"/>
    </location>
    <ligand>
        <name>Zn(2+)</name>
        <dbReference type="ChEBI" id="CHEBI:29105"/>
    </ligand>
</feature>
<reference evidence="17" key="3">
    <citation type="submission" date="2015-02" db="EMBL/GenBank/DDBJ databases">
        <title>Genome analysis of three genomes within the thermophilic hydrogenogenic bacterial species Caldanaerobacter subterraneus.</title>
        <authorList>
            <person name="Sant'Anna F.H."/>
            <person name="Lebedinsky A."/>
            <person name="Sokolova T."/>
            <person name="Robb F.T."/>
            <person name="Gonzalez J.M."/>
        </authorList>
    </citation>
    <scope>NUCLEOTIDE SEQUENCE [LARGE SCALE GENOMIC DNA]</scope>
    <source>
        <strain evidence="17">DSM 12653</strain>
    </source>
</reference>
<dbReference type="InterPro" id="IPR009080">
    <property type="entry name" value="tRNAsynth_Ia_anticodon-bd"/>
</dbReference>
<dbReference type="FunFam" id="2.170.220.10:FF:000002">
    <property type="entry name" value="Methionine--tRNA ligase"/>
    <property type="match status" value="1"/>
</dbReference>
<dbReference type="SUPFAM" id="SSF47323">
    <property type="entry name" value="Anticodon-binding domain of a subclass of class I aminoacyl-tRNA synthetases"/>
    <property type="match status" value="1"/>
</dbReference>
<comment type="similarity">
    <text evidence="3 14">Belongs to the class-I aminoacyl-tRNA synthetase family. MetG type 2A subfamily.</text>
</comment>
<dbReference type="PROSITE" id="PS00178">
    <property type="entry name" value="AA_TRNA_LIGASE_I"/>
    <property type="match status" value="1"/>
</dbReference>
<comment type="subunit">
    <text evidence="4 14">Homodimer.</text>
</comment>
<name>A0A0F5PR21_9THEO</name>
<comment type="function">
    <text evidence="1 14">Is required not only for elongation of protein synthesis but also for the initiation of all mRNA translation through initiator tRNA(fMet) aminoacylation.</text>
</comment>
<dbReference type="PANTHER" id="PTHR43326:SF1">
    <property type="entry name" value="METHIONINE--TRNA LIGASE, MITOCHONDRIAL"/>
    <property type="match status" value="1"/>
</dbReference>
<feature type="short sequence motif" description="'KMSKS' region" evidence="14">
    <location>
        <begin position="327"/>
        <end position="331"/>
    </location>
</feature>
<dbReference type="InterPro" id="IPR012340">
    <property type="entry name" value="NA-bd_OB-fold"/>
</dbReference>
<evidence type="ECO:0000256" key="5">
    <source>
        <dbReference type="ARBA" id="ARBA00022490"/>
    </source>
</evidence>
<dbReference type="InterPro" id="IPR014729">
    <property type="entry name" value="Rossmann-like_a/b/a_fold"/>
</dbReference>
<keyword evidence="6 14" id="KW-0820">tRNA-binding</keyword>
<dbReference type="FunFam" id="1.10.730.10:FF:000026">
    <property type="entry name" value="Methionine--tRNA ligase"/>
    <property type="match status" value="1"/>
</dbReference>
<dbReference type="GO" id="GO:0046872">
    <property type="term" value="F:metal ion binding"/>
    <property type="evidence" value="ECO:0007669"/>
    <property type="project" value="UniProtKB-KW"/>
</dbReference>
<dbReference type="Pfam" id="PF01588">
    <property type="entry name" value="tRNA_bind"/>
    <property type="match status" value="1"/>
</dbReference>
<organism evidence="16 17">
    <name type="scientific">Caldanaerobacter subterraneus subsp. pacificus DSM 12653</name>
    <dbReference type="NCBI Taxonomy" id="391606"/>
    <lineage>
        <taxon>Bacteria</taxon>
        <taxon>Bacillati</taxon>
        <taxon>Bacillota</taxon>
        <taxon>Clostridia</taxon>
        <taxon>Thermoanaerobacterales</taxon>
        <taxon>Thermoanaerobacteraceae</taxon>
        <taxon>Caldanaerobacter</taxon>
    </lineage>
</organism>
<keyword evidence="8 14" id="KW-0547">Nucleotide-binding</keyword>
<evidence type="ECO:0000313" key="16">
    <source>
        <dbReference type="EMBL" id="KKC30856.1"/>
    </source>
</evidence>
<dbReference type="CDD" id="cd00814">
    <property type="entry name" value="MetRS_core"/>
    <property type="match status" value="1"/>
</dbReference>
<feature type="domain" description="TRNA-binding" evidence="15">
    <location>
        <begin position="569"/>
        <end position="669"/>
    </location>
</feature>
<evidence type="ECO:0000256" key="12">
    <source>
        <dbReference type="ARBA" id="ARBA00023146"/>
    </source>
</evidence>
<dbReference type="NCBIfam" id="TIGR00398">
    <property type="entry name" value="metG"/>
    <property type="match status" value="1"/>
</dbReference>
<keyword evidence="7 14" id="KW-0436">Ligase</keyword>
<reference evidence="16 17" key="1">
    <citation type="submission" date="2008-07" db="EMBL/GenBank/DDBJ databases">
        <authorList>
            <person name="Gonzalez J."/>
            <person name="Sokolova T."/>
            <person name="Ferriera S."/>
            <person name="Johnson J."/>
            <person name="Kravitz S."/>
            <person name="Beeson K."/>
            <person name="Sutton G."/>
            <person name="Rogers Y.-H."/>
            <person name="Friedman R."/>
            <person name="Frazier M."/>
            <person name="Venter J.C."/>
        </authorList>
    </citation>
    <scope>NUCLEOTIDE SEQUENCE [LARGE SCALE GENOMIC DNA]</scope>
    <source>
        <strain evidence="16 17">DSM 12653</strain>
    </source>
</reference>
<evidence type="ECO:0000259" key="15">
    <source>
        <dbReference type="PROSITE" id="PS50886"/>
    </source>
</evidence>
<dbReference type="Gene3D" id="2.40.50.140">
    <property type="entry name" value="Nucleic acid-binding proteins"/>
    <property type="match status" value="1"/>
</dbReference>
<evidence type="ECO:0000313" key="17">
    <source>
        <dbReference type="Proteomes" id="UP000010146"/>
    </source>
</evidence>
<dbReference type="InterPro" id="IPR014758">
    <property type="entry name" value="Met-tRNA_synth"/>
</dbReference>
<dbReference type="Gene3D" id="1.10.730.10">
    <property type="entry name" value="Isoleucyl-tRNA Synthetase, Domain 1"/>
    <property type="match status" value="1"/>
</dbReference>
<proteinExistence type="inferred from homology"/>
<evidence type="ECO:0000256" key="8">
    <source>
        <dbReference type="ARBA" id="ARBA00022741"/>
    </source>
</evidence>
<feature type="binding site" evidence="14">
    <location>
        <position position="161"/>
    </location>
    <ligand>
        <name>Zn(2+)</name>
        <dbReference type="ChEBI" id="CHEBI:29105"/>
    </ligand>
</feature>
<dbReference type="GO" id="GO:0004825">
    <property type="term" value="F:methionine-tRNA ligase activity"/>
    <property type="evidence" value="ECO:0007669"/>
    <property type="project" value="UniProtKB-UniRule"/>
</dbReference>
<dbReference type="Gene3D" id="2.170.220.10">
    <property type="match status" value="1"/>
</dbReference>
<reference evidence="16 17" key="2">
    <citation type="journal article" date="2015" name="BMC Genomics">
        <title>Analysis of three genomes within the thermophilic bacterial species Caldanaerobacter subterraneus with a focus on carbon monoxide dehydrogenase evolution and hydrolase diversity.</title>
        <authorList>
            <person name="Sant'Anna F.H."/>
            <person name="Lebedinsky A.V."/>
            <person name="Sokolova T.G."/>
            <person name="Robb F.T."/>
            <person name="Gonzalez J.M."/>
        </authorList>
    </citation>
    <scope>NUCLEOTIDE SEQUENCE [LARGE SCALE GENOMIC DNA]</scope>
    <source>
        <strain evidence="16 17">DSM 12653</strain>
    </source>
</reference>
<comment type="subcellular location">
    <subcellularLocation>
        <location evidence="2 14">Cytoplasm</location>
    </subcellularLocation>
</comment>
<dbReference type="Pfam" id="PF19303">
    <property type="entry name" value="Anticodon_3"/>
    <property type="match status" value="1"/>
</dbReference>
<dbReference type="InterPro" id="IPR023457">
    <property type="entry name" value="Met-tRNA_synth_2"/>
</dbReference>
<protein>
    <recommendedName>
        <fullName evidence="14">Methionine--tRNA ligase</fullName>
        <ecNumber evidence="14">6.1.1.10</ecNumber>
    </recommendedName>
    <alternativeName>
        <fullName evidence="14">Methionyl-tRNA synthetase</fullName>
        <shortName evidence="14">MetRS</shortName>
    </alternativeName>
</protein>
<dbReference type="CDD" id="cd02800">
    <property type="entry name" value="tRNA_bind_EcMetRS_like"/>
    <property type="match status" value="1"/>
</dbReference>
<keyword evidence="14" id="KW-0862">Zinc</keyword>
<evidence type="ECO:0000256" key="11">
    <source>
        <dbReference type="ARBA" id="ARBA00022917"/>
    </source>
</evidence>
<dbReference type="InterPro" id="IPR002547">
    <property type="entry name" value="tRNA-bd_dom"/>
</dbReference>
<comment type="catalytic activity">
    <reaction evidence="13 14">
        <text>tRNA(Met) + L-methionine + ATP = L-methionyl-tRNA(Met) + AMP + diphosphate</text>
        <dbReference type="Rhea" id="RHEA:13481"/>
        <dbReference type="Rhea" id="RHEA-COMP:9667"/>
        <dbReference type="Rhea" id="RHEA-COMP:9698"/>
        <dbReference type="ChEBI" id="CHEBI:30616"/>
        <dbReference type="ChEBI" id="CHEBI:33019"/>
        <dbReference type="ChEBI" id="CHEBI:57844"/>
        <dbReference type="ChEBI" id="CHEBI:78442"/>
        <dbReference type="ChEBI" id="CHEBI:78530"/>
        <dbReference type="ChEBI" id="CHEBI:456215"/>
        <dbReference type="EC" id="6.1.1.10"/>
    </reaction>
</comment>
<keyword evidence="9 14" id="KW-0067">ATP-binding</keyword>
<dbReference type="AlphaFoldDB" id="A0A0F5PR21"/>
<gene>
    <name evidence="14" type="primary">metG</name>
    <name evidence="16" type="ORF">CDSM653_00087</name>
</gene>
<dbReference type="InterPro" id="IPR015413">
    <property type="entry name" value="Methionyl/Leucyl_tRNA_Synth"/>
</dbReference>
<dbReference type="NCBIfam" id="NF008900">
    <property type="entry name" value="PRK12267.1"/>
    <property type="match status" value="1"/>
</dbReference>
<evidence type="ECO:0000256" key="7">
    <source>
        <dbReference type="ARBA" id="ARBA00022598"/>
    </source>
</evidence>
<dbReference type="Pfam" id="PF09334">
    <property type="entry name" value="tRNA-synt_1g"/>
    <property type="match status" value="2"/>
</dbReference>
<dbReference type="SUPFAM" id="SSF50249">
    <property type="entry name" value="Nucleic acid-binding proteins"/>
    <property type="match status" value="1"/>
</dbReference>
<dbReference type="EMBL" id="ABXP02000015">
    <property type="protein sequence ID" value="KKC30856.1"/>
    <property type="molecule type" value="Genomic_DNA"/>
</dbReference>
<dbReference type="PANTHER" id="PTHR43326">
    <property type="entry name" value="METHIONYL-TRNA SYNTHETASE"/>
    <property type="match status" value="1"/>
</dbReference>
<dbReference type="GO" id="GO:0005524">
    <property type="term" value="F:ATP binding"/>
    <property type="evidence" value="ECO:0007669"/>
    <property type="project" value="UniProtKB-UniRule"/>
</dbReference>
<evidence type="ECO:0000256" key="13">
    <source>
        <dbReference type="ARBA" id="ARBA00047364"/>
    </source>
</evidence>
<keyword evidence="5 14" id="KW-0963">Cytoplasm</keyword>
<dbReference type="Gene3D" id="3.40.50.620">
    <property type="entry name" value="HUPs"/>
    <property type="match status" value="1"/>
</dbReference>
<evidence type="ECO:0000256" key="1">
    <source>
        <dbReference type="ARBA" id="ARBA00003314"/>
    </source>
</evidence>
<keyword evidence="11 14" id="KW-0648">Protein biosynthesis</keyword>
<comment type="caution">
    <text evidence="16">The sequence shown here is derived from an EMBL/GenBank/DDBJ whole genome shotgun (WGS) entry which is preliminary data.</text>
</comment>
<evidence type="ECO:0000256" key="6">
    <source>
        <dbReference type="ARBA" id="ARBA00022555"/>
    </source>
</evidence>
<evidence type="ECO:0000256" key="10">
    <source>
        <dbReference type="ARBA" id="ARBA00022884"/>
    </source>
</evidence>
<dbReference type="InterPro" id="IPR041872">
    <property type="entry name" value="Anticodon_Met"/>
</dbReference>
<evidence type="ECO:0000256" key="14">
    <source>
        <dbReference type="HAMAP-Rule" id="MF_01228"/>
    </source>
</evidence>
<dbReference type="FunFam" id="2.40.50.140:FF:000042">
    <property type="entry name" value="Methionine--tRNA ligase"/>
    <property type="match status" value="1"/>
</dbReference>
<sequence length="669" mass="77268">MRRRVVPRKSRPLPEASFLFNYYKKLEEEVKMKKTFYITTPIYYPSDKLHIGHSYTTVAADAMARFKRLTGYDVMFLTGTDEHGQKIQRIAREKGMSPKEYVDGIVEWIKDLWKTMDISYDHFIRTTDAYHEEIVQKIFTKLYEQGDIYKGEYEGWYCTPCESFWTESQLVDGKCPDCGRPVERVTEEGYFFRLSAYGDKLLKYYEEHPDFIQPESRRNEMINFIKAGLEDLFVSRSTLDWGIKVPFDPKHVIYVWIDALSNYITALGYMTENDEKFKKYWPADVHLVGKEIVRFHTIIWPAMLMALGLPLPKKVFGHGWLILEGGKMSKSKGNVVDPKELVDRYGVDAVRYFLLREVPFGADGVFSNEALINRINSDLANDLGNLLSRTVTMIEKYFDGVLPKPSSQEEIDEDLINVAQNLPQKVEEYMDKLQFSNALIEIWKLVSRANKYIDETMPWVLAKDESKRGRLGTVLYNLAESLRFIGILISPFMPNTPKKMFEQLGITENLTTWESLKFGLLKGGTRVKRGEILFPRIDVEKELASLEKKTEEKTRETKEEKIDYITIEDFSKVQLRVAEILEAEKVEGSDKLIKMKLKVGEEIRQIVGGIGKYYSSEELIGKKIIIVYNLQPRKLMGIESQGMLLAATNEGKMALLTVDKDIESGSKIS</sequence>
<dbReference type="InterPro" id="IPR004495">
    <property type="entry name" value="Met-tRNA-synth_bsu_C"/>
</dbReference>
<dbReference type="GO" id="GO:0000049">
    <property type="term" value="F:tRNA binding"/>
    <property type="evidence" value="ECO:0007669"/>
    <property type="project" value="UniProtKB-UniRule"/>
</dbReference>
<dbReference type="EC" id="6.1.1.10" evidence="14"/>
<feature type="binding site" evidence="14">
    <location>
        <position position="175"/>
    </location>
    <ligand>
        <name>Zn(2+)</name>
        <dbReference type="ChEBI" id="CHEBI:29105"/>
    </ligand>
</feature>
<dbReference type="HAMAP" id="MF_01228">
    <property type="entry name" value="Met_tRNA_synth_type2"/>
    <property type="match status" value="1"/>
</dbReference>
<dbReference type="CDD" id="cd07957">
    <property type="entry name" value="Anticodon_Ia_Met"/>
    <property type="match status" value="1"/>
</dbReference>
<dbReference type="GO" id="GO:0006431">
    <property type="term" value="P:methionyl-tRNA aminoacylation"/>
    <property type="evidence" value="ECO:0007669"/>
    <property type="project" value="UniProtKB-UniRule"/>
</dbReference>
<dbReference type="InterPro" id="IPR033911">
    <property type="entry name" value="MetRS_core"/>
</dbReference>
<evidence type="ECO:0000256" key="4">
    <source>
        <dbReference type="ARBA" id="ARBA00011738"/>
    </source>
</evidence>
<feature type="short sequence motif" description="'HIGH' region" evidence="14">
    <location>
        <begin position="43"/>
        <end position="53"/>
    </location>
</feature>